<dbReference type="AlphaFoldDB" id="A0A843SD75"/>
<evidence type="ECO:0008006" key="4">
    <source>
        <dbReference type="Google" id="ProtNLM"/>
    </source>
</evidence>
<sequence>MKKSLFALLAGASLMLAGAARADVVNFDGLATAGDFASLGDISPYAGLNWSTDWYAGDNSIAGYANGAHSGANFAVNGFGGDAAGISSTTPFSFAGAWFAAPQGVDDKAGWVNITAYDAADHVIGSTGNVAISVNYLWVAGGFNNVSRLSVTRDSGWYVMDDFAAAAAPVPEPGMPLMLGAGLLVLGLAGRRARR</sequence>
<proteinExistence type="predicted"/>
<feature type="chain" id="PRO_5032340279" description="PEP-CTERM sorting domain-containing protein" evidence="1">
    <location>
        <begin position="23"/>
        <end position="195"/>
    </location>
</feature>
<name>A0A843SD75_9BURK</name>
<keyword evidence="1" id="KW-0732">Signal</keyword>
<dbReference type="Proteomes" id="UP000444318">
    <property type="component" value="Unassembled WGS sequence"/>
</dbReference>
<reference evidence="2 3" key="1">
    <citation type="submission" date="2019-10" db="EMBL/GenBank/DDBJ databases">
        <title>Two novel species isolated from a subtropical stream in China.</title>
        <authorList>
            <person name="Lu H."/>
        </authorList>
    </citation>
    <scope>NUCLEOTIDE SEQUENCE [LARGE SCALE GENOMIC DNA]</scope>
    <source>
        <strain evidence="2 3">FT103W</strain>
    </source>
</reference>
<protein>
    <recommendedName>
        <fullName evidence="4">PEP-CTERM sorting domain-containing protein</fullName>
    </recommendedName>
</protein>
<dbReference type="RefSeq" id="WP_152801550.1">
    <property type="nucleotide sequence ID" value="NZ_WHUF01000001.1"/>
</dbReference>
<comment type="caution">
    <text evidence="2">The sequence shown here is derived from an EMBL/GenBank/DDBJ whole genome shotgun (WGS) entry which is preliminary data.</text>
</comment>
<organism evidence="2 3">
    <name type="scientific">Rugamonas rivuli</name>
    <dbReference type="NCBI Taxonomy" id="2743358"/>
    <lineage>
        <taxon>Bacteria</taxon>
        <taxon>Pseudomonadati</taxon>
        <taxon>Pseudomonadota</taxon>
        <taxon>Betaproteobacteria</taxon>
        <taxon>Burkholderiales</taxon>
        <taxon>Oxalobacteraceae</taxon>
        <taxon>Telluria group</taxon>
        <taxon>Rugamonas</taxon>
    </lineage>
</organism>
<evidence type="ECO:0000313" key="2">
    <source>
        <dbReference type="EMBL" id="MQA18476.1"/>
    </source>
</evidence>
<evidence type="ECO:0000313" key="3">
    <source>
        <dbReference type="Proteomes" id="UP000444318"/>
    </source>
</evidence>
<dbReference type="EMBL" id="WHUF01000001">
    <property type="protein sequence ID" value="MQA18476.1"/>
    <property type="molecule type" value="Genomic_DNA"/>
</dbReference>
<accession>A0A843SD75</accession>
<evidence type="ECO:0000256" key="1">
    <source>
        <dbReference type="SAM" id="SignalP"/>
    </source>
</evidence>
<keyword evidence="3" id="KW-1185">Reference proteome</keyword>
<gene>
    <name evidence="2" type="ORF">GEV01_02990</name>
</gene>
<feature type="signal peptide" evidence="1">
    <location>
        <begin position="1"/>
        <end position="22"/>
    </location>
</feature>